<dbReference type="VEuPathDB" id="FungiDB:BCV72DRAFT_201164"/>
<dbReference type="PANTHER" id="PTHR47810">
    <property type="entry name" value="DNA LIGASE"/>
    <property type="match status" value="1"/>
</dbReference>
<dbReference type="GO" id="GO:0006310">
    <property type="term" value="P:DNA recombination"/>
    <property type="evidence" value="ECO:0007669"/>
    <property type="project" value="InterPro"/>
</dbReference>
<dbReference type="GO" id="GO:0005524">
    <property type="term" value="F:ATP binding"/>
    <property type="evidence" value="ECO:0007669"/>
    <property type="project" value="InterPro"/>
</dbReference>
<reference evidence="7 8" key="1">
    <citation type="journal article" date="2016" name="Proc. Natl. Acad. Sci. U.S.A.">
        <title>Lipid metabolic changes in an early divergent fungus govern the establishment of a mutualistic symbiosis with endobacteria.</title>
        <authorList>
            <person name="Lastovetsky O.A."/>
            <person name="Gaspar M.L."/>
            <person name="Mondo S.J."/>
            <person name="LaButti K.M."/>
            <person name="Sandor L."/>
            <person name="Grigoriev I.V."/>
            <person name="Henry S.A."/>
            <person name="Pawlowska T.E."/>
        </authorList>
    </citation>
    <scope>NUCLEOTIDE SEQUENCE [LARGE SCALE GENOMIC DNA]</scope>
    <source>
        <strain evidence="7 8">ATCC 11559</strain>
    </source>
</reference>
<proteinExistence type="predicted"/>
<dbReference type="InterPro" id="IPR050326">
    <property type="entry name" value="NAD_dep_DNA_ligaseB"/>
</dbReference>
<evidence type="ECO:0000256" key="3">
    <source>
        <dbReference type="ARBA" id="ARBA00022705"/>
    </source>
</evidence>
<keyword evidence="2 7" id="KW-0436">Ligase</keyword>
<evidence type="ECO:0000256" key="1">
    <source>
        <dbReference type="ARBA" id="ARBA00001968"/>
    </source>
</evidence>
<evidence type="ECO:0000256" key="2">
    <source>
        <dbReference type="ARBA" id="ARBA00022598"/>
    </source>
</evidence>
<dbReference type="GO" id="GO:0006281">
    <property type="term" value="P:DNA repair"/>
    <property type="evidence" value="ECO:0007669"/>
    <property type="project" value="UniProtKB-KW"/>
</dbReference>
<name>A0A0A1PIF8_RHIZD</name>
<dbReference type="InterPro" id="IPR012340">
    <property type="entry name" value="NA-bd_OB-fold"/>
</dbReference>
<gene>
    <name evidence="7" type="ORF">BCV71DRAFT_274241</name>
</gene>
<dbReference type="SUPFAM" id="SSF56091">
    <property type="entry name" value="DNA ligase/mRNA capping enzyme, catalytic domain"/>
    <property type="match status" value="1"/>
</dbReference>
<keyword evidence="3" id="KW-0235">DNA replication</keyword>
<evidence type="ECO:0000256" key="4">
    <source>
        <dbReference type="ARBA" id="ARBA00022763"/>
    </source>
</evidence>
<dbReference type="Gene3D" id="2.40.50.140">
    <property type="entry name" value="Nucleic acid-binding proteins"/>
    <property type="match status" value="1"/>
</dbReference>
<dbReference type="OMA" id="LEIFYRC"/>
<evidence type="ECO:0000259" key="6">
    <source>
        <dbReference type="Pfam" id="PF01068"/>
    </source>
</evidence>
<organism evidence="7 8">
    <name type="scientific">Rhizopus microsporus</name>
    <dbReference type="NCBI Taxonomy" id="58291"/>
    <lineage>
        <taxon>Eukaryota</taxon>
        <taxon>Fungi</taxon>
        <taxon>Fungi incertae sedis</taxon>
        <taxon>Mucoromycota</taxon>
        <taxon>Mucoromycotina</taxon>
        <taxon>Mucoromycetes</taxon>
        <taxon>Mucorales</taxon>
        <taxon>Mucorineae</taxon>
        <taxon>Rhizopodaceae</taxon>
        <taxon>Rhizopus</taxon>
    </lineage>
</organism>
<dbReference type="PANTHER" id="PTHR47810:SF1">
    <property type="entry name" value="DNA LIGASE B"/>
    <property type="match status" value="1"/>
</dbReference>
<dbReference type="GO" id="GO:0006260">
    <property type="term" value="P:DNA replication"/>
    <property type="evidence" value="ECO:0007669"/>
    <property type="project" value="UniProtKB-KW"/>
</dbReference>
<evidence type="ECO:0000313" key="8">
    <source>
        <dbReference type="Proteomes" id="UP000242381"/>
    </source>
</evidence>
<dbReference type="Pfam" id="PF01068">
    <property type="entry name" value="DNA_ligase_A_M"/>
    <property type="match status" value="1"/>
</dbReference>
<sequence length="458" mass="52536">MFKRFFSSLQPHATEQLENLYKIVQSVNSMSSTIQKRSLLAESQSCHSTLKRIYDPHLRHFLSSKSVQSYIQKLPHLNHGSRYNNLDQLLDALSSRTITGKEALEAATAFYATYCKTEAQKSIFWRVLDRNLKMGVSTKTIRHLLSGTNDQRMTLVQVALAHTLGKKKLDFTSTPSWYASQKLDGIRCITLVRSKDDYDIQFMSRTGRPFSSLQKVSLDIQKRLKETKLKEDFVLDGEICVYNESGKNEVFSAVLSQIRRLNEEMEVPIYQIFDFIPMDVFISGFGEISFSCRQERLKAFLGNSPLEHLRLVQQVKLSSEDQLNQMKEEAAKNGWEGLILRRDVAYEGKRTNNLLKIKEWEDSEYVVKSIETSYQRMPDTGEDKLVLKSVNIEHKGHTVSVGSGFSMNERIAYANDPSLIIGKPITVRYFSESFNRNGTISLRFPTVKAVYEQGERDV</sequence>
<dbReference type="AlphaFoldDB" id="A0A0A1PIF8"/>
<dbReference type="SUPFAM" id="SSF50249">
    <property type="entry name" value="Nucleic acid-binding proteins"/>
    <property type="match status" value="1"/>
</dbReference>
<keyword evidence="5" id="KW-0234">DNA repair</keyword>
<dbReference type="Gene3D" id="3.30.470.30">
    <property type="entry name" value="DNA ligase/mRNA capping enzyme"/>
    <property type="match status" value="1"/>
</dbReference>
<evidence type="ECO:0000256" key="5">
    <source>
        <dbReference type="ARBA" id="ARBA00023204"/>
    </source>
</evidence>
<comment type="cofactor">
    <cofactor evidence="1">
        <name>a divalent metal cation</name>
        <dbReference type="ChEBI" id="CHEBI:60240"/>
    </cofactor>
</comment>
<dbReference type="EMBL" id="KV921433">
    <property type="protein sequence ID" value="ORE15246.1"/>
    <property type="molecule type" value="Genomic_DNA"/>
</dbReference>
<evidence type="ECO:0000313" key="7">
    <source>
        <dbReference type="EMBL" id="ORE15246.1"/>
    </source>
</evidence>
<dbReference type="InterPro" id="IPR012310">
    <property type="entry name" value="DNA_ligase_ATP-dep_cent"/>
</dbReference>
<feature type="domain" description="ATP-dependent DNA ligase family profile" evidence="6">
    <location>
        <begin position="171"/>
        <end position="358"/>
    </location>
</feature>
<dbReference type="Proteomes" id="UP000242381">
    <property type="component" value="Unassembled WGS sequence"/>
</dbReference>
<dbReference type="GO" id="GO:0003910">
    <property type="term" value="F:DNA ligase (ATP) activity"/>
    <property type="evidence" value="ECO:0007669"/>
    <property type="project" value="InterPro"/>
</dbReference>
<protein>
    <submittedName>
        <fullName evidence="7">DNA ligase/mRNA capping enzyme</fullName>
    </submittedName>
</protein>
<accession>A0A0A1PIF8</accession>
<keyword evidence="4" id="KW-0227">DNA damage</keyword>